<evidence type="ECO:0000256" key="3">
    <source>
        <dbReference type="PIRSR" id="PIRSR620019-2"/>
    </source>
</evidence>
<feature type="site" description="Increases basicity of active site His" evidence="2">
    <location>
        <position position="142"/>
    </location>
</feature>
<protein>
    <submittedName>
        <fullName evidence="6">Sugar O-acyltransferase, sialic acid O-acetyltransferase NeuD family</fullName>
    </submittedName>
</protein>
<gene>
    <name evidence="6" type="ORF">LEP1GSC194_1400</name>
</gene>
<dbReference type="InterPro" id="IPR041561">
    <property type="entry name" value="PglD_N"/>
</dbReference>
<dbReference type="CDD" id="cd03360">
    <property type="entry name" value="LbH_AT_putative"/>
    <property type="match status" value="1"/>
</dbReference>
<comment type="caution">
    <text evidence="6">The sequence shown here is derived from an EMBL/GenBank/DDBJ whole genome shotgun (WGS) entry which is preliminary data.</text>
</comment>
<evidence type="ECO:0000256" key="2">
    <source>
        <dbReference type="PIRSR" id="PIRSR620019-1"/>
    </source>
</evidence>
<dbReference type="Gene3D" id="3.40.50.20">
    <property type="match status" value="1"/>
</dbReference>
<name>M6D0I3_9LEPT</name>
<dbReference type="Gene3D" id="2.160.10.10">
    <property type="entry name" value="Hexapeptide repeat proteins"/>
    <property type="match status" value="1"/>
</dbReference>
<dbReference type="PANTHER" id="PTHR43300">
    <property type="entry name" value="ACETYLTRANSFERASE"/>
    <property type="match status" value="1"/>
</dbReference>
<evidence type="ECO:0000313" key="7">
    <source>
        <dbReference type="Proteomes" id="UP000011988"/>
    </source>
</evidence>
<dbReference type="PANTHER" id="PTHR43300:SF7">
    <property type="entry name" value="UDP-N-ACETYLBACILLOSAMINE N-ACETYLTRANSFERASE"/>
    <property type="match status" value="1"/>
</dbReference>
<dbReference type="RefSeq" id="WP_020774703.1">
    <property type="nucleotide sequence ID" value="NZ_ANIK01000093.1"/>
</dbReference>
<evidence type="ECO:0000313" key="6">
    <source>
        <dbReference type="EMBL" id="EMJ92080.1"/>
    </source>
</evidence>
<proteinExistence type="inferred from homology"/>
<dbReference type="OrthoDB" id="9794407at2"/>
<evidence type="ECO:0000259" key="4">
    <source>
        <dbReference type="Pfam" id="PF17836"/>
    </source>
</evidence>
<dbReference type="GO" id="GO:0016746">
    <property type="term" value="F:acyltransferase activity"/>
    <property type="evidence" value="ECO:0007669"/>
    <property type="project" value="UniProtKB-KW"/>
</dbReference>
<feature type="domain" description="Mannose-1-phosphate guanyltransferase C-terminal" evidence="5">
    <location>
        <begin position="118"/>
        <end position="190"/>
    </location>
</feature>
<dbReference type="NCBIfam" id="TIGR03570">
    <property type="entry name" value="NeuD_NnaD"/>
    <property type="match status" value="1"/>
</dbReference>
<sequence>MNKKDIILIGAGGHSKVCIDVIELEDKFRIIGLIGRSEEKGKSILGYEILGDDSDLQNLRKVVENALIVVGQIKTSNLRKEIYNKLKSIEYVLPVIRSPLSYLSKYSSVGEGTILMHHSIINPGVSIGTNSIINSKALIEHDCKIGNHCHISTASVLNGGVELGDESFVGSGSIIREGIRIGRECFIGMNSKVLKDLSDKETLIKQ</sequence>
<dbReference type="AlphaFoldDB" id="M6D0I3"/>
<dbReference type="Pfam" id="PF25087">
    <property type="entry name" value="GMPPB_C"/>
    <property type="match status" value="1"/>
</dbReference>
<dbReference type="InterPro" id="IPR050179">
    <property type="entry name" value="Trans_hexapeptide_repeat"/>
</dbReference>
<evidence type="ECO:0000259" key="5">
    <source>
        <dbReference type="Pfam" id="PF25087"/>
    </source>
</evidence>
<reference evidence="6 7" key="1">
    <citation type="submission" date="2013-01" db="EMBL/GenBank/DDBJ databases">
        <authorList>
            <person name="Harkins D.M."/>
            <person name="Durkin A.S."/>
            <person name="Brinkac L.M."/>
            <person name="Haft D.H."/>
            <person name="Selengut J.D."/>
            <person name="Sanka R."/>
            <person name="DePew J."/>
            <person name="Purushe J."/>
            <person name="Galloway R.L."/>
            <person name="Vinetz J.M."/>
            <person name="Sutton G.G."/>
            <person name="Nierman W.C."/>
            <person name="Fouts D.E."/>
        </authorList>
    </citation>
    <scope>NUCLEOTIDE SEQUENCE [LARGE SCALE GENOMIC DNA]</scope>
    <source>
        <strain evidence="6 7">79601</strain>
    </source>
</reference>
<feature type="domain" description="PglD N-terminal" evidence="4">
    <location>
        <begin position="5"/>
        <end position="86"/>
    </location>
</feature>
<feature type="binding site" evidence="3">
    <location>
        <position position="150"/>
    </location>
    <ligand>
        <name>acetyl-CoA</name>
        <dbReference type="ChEBI" id="CHEBI:57288"/>
    </ligand>
</feature>
<dbReference type="Proteomes" id="UP000011988">
    <property type="component" value="Unassembled WGS sequence"/>
</dbReference>
<evidence type="ECO:0000256" key="1">
    <source>
        <dbReference type="ARBA" id="ARBA00007274"/>
    </source>
</evidence>
<keyword evidence="6" id="KW-0808">Transferase</keyword>
<keyword evidence="6" id="KW-0012">Acyltransferase</keyword>
<dbReference type="SUPFAM" id="SSF51161">
    <property type="entry name" value="Trimeric LpxA-like enzymes"/>
    <property type="match status" value="1"/>
</dbReference>
<dbReference type="PATRIC" id="fig|1218565.3.peg.3753"/>
<dbReference type="InterPro" id="IPR011004">
    <property type="entry name" value="Trimer_LpxA-like_sf"/>
</dbReference>
<dbReference type="EMBL" id="ANIK01000093">
    <property type="protein sequence ID" value="EMJ92080.1"/>
    <property type="molecule type" value="Genomic_DNA"/>
</dbReference>
<dbReference type="InterPro" id="IPR056729">
    <property type="entry name" value="GMPPB_C"/>
</dbReference>
<comment type="similarity">
    <text evidence="1">Belongs to the transferase hexapeptide repeat family.</text>
</comment>
<dbReference type="InterPro" id="IPR020019">
    <property type="entry name" value="AcTrfase_PglD-like"/>
</dbReference>
<feature type="active site" description="Proton acceptor" evidence="2">
    <location>
        <position position="141"/>
    </location>
</feature>
<accession>M6D0I3</accession>
<organism evidence="6 7">
    <name type="scientific">Leptospira alstonii serovar Sichuan str. 79601</name>
    <dbReference type="NCBI Taxonomy" id="1218565"/>
    <lineage>
        <taxon>Bacteria</taxon>
        <taxon>Pseudomonadati</taxon>
        <taxon>Spirochaetota</taxon>
        <taxon>Spirochaetia</taxon>
        <taxon>Leptospirales</taxon>
        <taxon>Leptospiraceae</taxon>
        <taxon>Leptospira</taxon>
    </lineage>
</organism>
<dbReference type="Pfam" id="PF17836">
    <property type="entry name" value="PglD_N"/>
    <property type="match status" value="1"/>
</dbReference>